<dbReference type="PANTHER" id="PTHR33164">
    <property type="entry name" value="TRANSCRIPTIONAL REGULATOR, MARR FAMILY"/>
    <property type="match status" value="1"/>
</dbReference>
<evidence type="ECO:0000313" key="2">
    <source>
        <dbReference type="EMBL" id="RDI65618.1"/>
    </source>
</evidence>
<dbReference type="PRINTS" id="PR00598">
    <property type="entry name" value="HTHMARR"/>
</dbReference>
<organism evidence="2 3">
    <name type="scientific">Nocardia pseudobrasiliensis</name>
    <dbReference type="NCBI Taxonomy" id="45979"/>
    <lineage>
        <taxon>Bacteria</taxon>
        <taxon>Bacillati</taxon>
        <taxon>Actinomycetota</taxon>
        <taxon>Actinomycetes</taxon>
        <taxon>Mycobacteriales</taxon>
        <taxon>Nocardiaceae</taxon>
        <taxon>Nocardia</taxon>
    </lineage>
</organism>
<gene>
    <name evidence="2" type="ORF">DFR76_106490</name>
</gene>
<keyword evidence="3" id="KW-1185">Reference proteome</keyword>
<dbReference type="GO" id="GO:0003700">
    <property type="term" value="F:DNA-binding transcription factor activity"/>
    <property type="evidence" value="ECO:0007669"/>
    <property type="project" value="InterPro"/>
</dbReference>
<dbReference type="Gene3D" id="1.10.10.10">
    <property type="entry name" value="Winged helix-like DNA-binding domain superfamily/Winged helix DNA-binding domain"/>
    <property type="match status" value="1"/>
</dbReference>
<dbReference type="InterPro" id="IPR036390">
    <property type="entry name" value="WH_DNA-bd_sf"/>
</dbReference>
<dbReference type="SUPFAM" id="SSF46785">
    <property type="entry name" value="Winged helix' DNA-binding domain"/>
    <property type="match status" value="1"/>
</dbReference>
<dbReference type="PROSITE" id="PS50995">
    <property type="entry name" value="HTH_MARR_2"/>
    <property type="match status" value="1"/>
</dbReference>
<sequence length="167" mass="18454">MTTLRDLTCERWAAHNPDLDTSPMRVVAQIKRLSALLDLAVESLYATADLTSAEVGLLVPLRFADESLTAIRLAEHLDMTRAGVGKTLAKLERRGLISRERNPGDRRSALLRLTPEGIRLIDEVFPRELEAHGRLFTGLGDGRARVLDALELLARTMESGLEAVSTR</sequence>
<evidence type="ECO:0000259" key="1">
    <source>
        <dbReference type="PROSITE" id="PS50995"/>
    </source>
</evidence>
<dbReference type="InterPro" id="IPR000835">
    <property type="entry name" value="HTH_MarR-typ"/>
</dbReference>
<dbReference type="AlphaFoldDB" id="A0A370I4G4"/>
<dbReference type="RefSeq" id="WP_067995131.1">
    <property type="nucleotide sequence ID" value="NZ_QQBC01000006.1"/>
</dbReference>
<dbReference type="PANTHER" id="PTHR33164:SF43">
    <property type="entry name" value="HTH-TYPE TRANSCRIPTIONAL REPRESSOR YETL"/>
    <property type="match status" value="1"/>
</dbReference>
<dbReference type="InterPro" id="IPR039422">
    <property type="entry name" value="MarR/SlyA-like"/>
</dbReference>
<accession>A0A370I4G4</accession>
<dbReference type="GO" id="GO:0006950">
    <property type="term" value="P:response to stress"/>
    <property type="evidence" value="ECO:0007669"/>
    <property type="project" value="TreeGrafter"/>
</dbReference>
<name>A0A370I4G4_9NOCA</name>
<feature type="domain" description="HTH marR-type" evidence="1">
    <location>
        <begin position="23"/>
        <end position="158"/>
    </location>
</feature>
<dbReference type="STRING" id="1210086.GCA_001613105_01948"/>
<evidence type="ECO:0000313" key="3">
    <source>
        <dbReference type="Proteomes" id="UP000254869"/>
    </source>
</evidence>
<dbReference type="InterPro" id="IPR036388">
    <property type="entry name" value="WH-like_DNA-bd_sf"/>
</dbReference>
<dbReference type="EMBL" id="QQBC01000006">
    <property type="protein sequence ID" value="RDI65618.1"/>
    <property type="molecule type" value="Genomic_DNA"/>
</dbReference>
<comment type="caution">
    <text evidence="2">The sequence shown here is derived from an EMBL/GenBank/DDBJ whole genome shotgun (WGS) entry which is preliminary data.</text>
</comment>
<dbReference type="Proteomes" id="UP000254869">
    <property type="component" value="Unassembled WGS sequence"/>
</dbReference>
<proteinExistence type="predicted"/>
<dbReference type="SMART" id="SM00347">
    <property type="entry name" value="HTH_MARR"/>
    <property type="match status" value="1"/>
</dbReference>
<reference evidence="2 3" key="1">
    <citation type="submission" date="2018-07" db="EMBL/GenBank/DDBJ databases">
        <title>Genomic Encyclopedia of Type Strains, Phase IV (KMG-IV): sequencing the most valuable type-strain genomes for metagenomic binning, comparative biology and taxonomic classification.</title>
        <authorList>
            <person name="Goeker M."/>
        </authorList>
    </citation>
    <scope>NUCLEOTIDE SEQUENCE [LARGE SCALE GENOMIC DNA]</scope>
    <source>
        <strain evidence="2 3">DSM 44290</strain>
    </source>
</reference>
<dbReference type="Pfam" id="PF12802">
    <property type="entry name" value="MarR_2"/>
    <property type="match status" value="1"/>
</dbReference>
<protein>
    <submittedName>
        <fullName evidence="2">MarR family transcriptional regulator</fullName>
    </submittedName>
</protein>